<dbReference type="InterPro" id="IPR000673">
    <property type="entry name" value="Sig_transdc_resp-reg_Me-estase"/>
</dbReference>
<dbReference type="AlphaFoldDB" id="A0A7V8EFT4"/>
<dbReference type="RefSeq" id="WP_162465293.1">
    <property type="nucleotide sequence ID" value="NZ_WOWR01000018.1"/>
</dbReference>
<dbReference type="GO" id="GO:0000156">
    <property type="term" value="F:phosphorelay response regulator activity"/>
    <property type="evidence" value="ECO:0007669"/>
    <property type="project" value="InterPro"/>
</dbReference>
<evidence type="ECO:0000256" key="4">
    <source>
        <dbReference type="PROSITE-ProRule" id="PRU00050"/>
    </source>
</evidence>
<dbReference type="GO" id="GO:0006935">
    <property type="term" value="P:chemotaxis"/>
    <property type="evidence" value="ECO:0007669"/>
    <property type="project" value="InterPro"/>
</dbReference>
<proteinExistence type="predicted"/>
<dbReference type="InterPro" id="IPR035909">
    <property type="entry name" value="CheB_C"/>
</dbReference>
<evidence type="ECO:0000313" key="7">
    <source>
        <dbReference type="Proteomes" id="UP000442695"/>
    </source>
</evidence>
<dbReference type="EC" id="3.1.1.61" evidence="2"/>
<dbReference type="PANTHER" id="PTHR42872:SF6">
    <property type="entry name" value="PROTEIN-GLUTAMATE METHYLESTERASE_PROTEIN-GLUTAMINE GLUTAMINASE"/>
    <property type="match status" value="1"/>
</dbReference>
<dbReference type="Gene3D" id="3.40.50.180">
    <property type="entry name" value="Methylesterase CheB, C-terminal domain"/>
    <property type="match status" value="1"/>
</dbReference>
<evidence type="ECO:0000256" key="3">
    <source>
        <dbReference type="ARBA" id="ARBA00048267"/>
    </source>
</evidence>
<sequence>MVELLQPLFGEISVYDDAALESGQFSLSNDHIIIIDYSVSTIMDMDCILEMLDKSEPKSILSETELYPLQHDQRLAWRKKIVDEITRLLPDLAAEIKNSTQAAHGNDIWVIGSSSGGPDSLAKFLVSLPRLPISLIIAQHMSSDSGLASLQKVLNGRQTGWKVEIATDGIQMLPGHAYMIQRDTVVDVSGERLSTRHIQLPNQPSPSFNASLRSIRRSKVGGVGVIILSGLGDDGTAALKEIKHKTLMVLAQDGDECGARSMPDAARAAGVVDESHIAVHIARRLAKHYGVGVV</sequence>
<dbReference type="SUPFAM" id="SSF52738">
    <property type="entry name" value="Methylesterase CheB, C-terminal domain"/>
    <property type="match status" value="1"/>
</dbReference>
<reference evidence="6 7" key="1">
    <citation type="submission" date="2019-12" db="EMBL/GenBank/DDBJ databases">
        <authorList>
            <person name="Woiski C."/>
        </authorList>
    </citation>
    <scope>NUCLEOTIDE SEQUENCE [LARGE SCALE GENOMIC DNA]</scope>
    <source>
        <strain evidence="6 7">BOE100</strain>
    </source>
</reference>
<gene>
    <name evidence="6" type="ORF">GN299_15390</name>
</gene>
<dbReference type="Proteomes" id="UP000442695">
    <property type="component" value="Unassembled WGS sequence"/>
</dbReference>
<dbReference type="GO" id="GO:0008984">
    <property type="term" value="F:protein-glutamate methylesterase activity"/>
    <property type="evidence" value="ECO:0007669"/>
    <property type="project" value="UniProtKB-EC"/>
</dbReference>
<comment type="catalytic activity">
    <reaction evidence="3">
        <text>[protein]-L-glutamate 5-O-methyl ester + H2O = L-glutamyl-[protein] + methanol + H(+)</text>
        <dbReference type="Rhea" id="RHEA:23236"/>
        <dbReference type="Rhea" id="RHEA-COMP:10208"/>
        <dbReference type="Rhea" id="RHEA-COMP:10311"/>
        <dbReference type="ChEBI" id="CHEBI:15377"/>
        <dbReference type="ChEBI" id="CHEBI:15378"/>
        <dbReference type="ChEBI" id="CHEBI:17790"/>
        <dbReference type="ChEBI" id="CHEBI:29973"/>
        <dbReference type="ChEBI" id="CHEBI:82795"/>
        <dbReference type="EC" id="3.1.1.61"/>
    </reaction>
</comment>
<organism evidence="6 7">
    <name type="scientific">Pseudomonas putida</name>
    <name type="common">Arthrobacter siderocapsulatus</name>
    <dbReference type="NCBI Taxonomy" id="303"/>
    <lineage>
        <taxon>Bacteria</taxon>
        <taxon>Pseudomonadati</taxon>
        <taxon>Pseudomonadota</taxon>
        <taxon>Gammaproteobacteria</taxon>
        <taxon>Pseudomonadales</taxon>
        <taxon>Pseudomonadaceae</taxon>
        <taxon>Pseudomonas</taxon>
    </lineage>
</organism>
<dbReference type="Pfam" id="PF01339">
    <property type="entry name" value="CheB_methylest"/>
    <property type="match status" value="1"/>
</dbReference>
<dbReference type="PROSITE" id="PS50122">
    <property type="entry name" value="CHEB"/>
    <property type="match status" value="1"/>
</dbReference>
<evidence type="ECO:0000259" key="5">
    <source>
        <dbReference type="PROSITE" id="PS50122"/>
    </source>
</evidence>
<comment type="caution">
    <text evidence="4">Lacks conserved residue(s) required for the propagation of feature annotation.</text>
</comment>
<dbReference type="PANTHER" id="PTHR42872">
    <property type="entry name" value="PROTEIN-GLUTAMATE METHYLESTERASE/PROTEIN-GLUTAMINE GLUTAMINASE"/>
    <property type="match status" value="1"/>
</dbReference>
<dbReference type="EMBL" id="WOWR01000018">
    <property type="protein sequence ID" value="KAF0254051.1"/>
    <property type="molecule type" value="Genomic_DNA"/>
</dbReference>
<accession>A0A7V8EFT4</accession>
<keyword evidence="1" id="KW-0378">Hydrolase</keyword>
<comment type="caution">
    <text evidence="6">The sequence shown here is derived from an EMBL/GenBank/DDBJ whole genome shotgun (WGS) entry which is preliminary data.</text>
</comment>
<protein>
    <recommendedName>
        <fullName evidence="2">protein-glutamate methylesterase</fullName>
        <ecNumber evidence="2">3.1.1.61</ecNumber>
    </recommendedName>
</protein>
<dbReference type="GO" id="GO:0005737">
    <property type="term" value="C:cytoplasm"/>
    <property type="evidence" value="ECO:0007669"/>
    <property type="project" value="InterPro"/>
</dbReference>
<name>A0A7V8EFT4_PSEPU</name>
<feature type="domain" description="CheB-type methylesterase" evidence="5">
    <location>
        <begin position="102"/>
        <end position="292"/>
    </location>
</feature>
<evidence type="ECO:0000313" key="6">
    <source>
        <dbReference type="EMBL" id="KAF0254051.1"/>
    </source>
</evidence>
<evidence type="ECO:0000256" key="1">
    <source>
        <dbReference type="ARBA" id="ARBA00022801"/>
    </source>
</evidence>
<evidence type="ECO:0000256" key="2">
    <source>
        <dbReference type="ARBA" id="ARBA00039140"/>
    </source>
</evidence>